<dbReference type="VEuPathDB" id="FungiDB:EYZ11_004701"/>
<gene>
    <name evidence="1" type="ORF">EYZ11_004701</name>
</gene>
<comment type="caution">
    <text evidence="1">The sequence shown here is derived from an EMBL/GenBank/DDBJ whole genome shotgun (WGS) entry which is preliminary data.</text>
</comment>
<evidence type="ECO:0000313" key="1">
    <source>
        <dbReference type="EMBL" id="THC95831.1"/>
    </source>
</evidence>
<evidence type="ECO:0000313" key="2">
    <source>
        <dbReference type="Proteomes" id="UP000308092"/>
    </source>
</evidence>
<organism evidence="1 2">
    <name type="scientific">Aspergillus tanneri</name>
    <dbReference type="NCBI Taxonomy" id="1220188"/>
    <lineage>
        <taxon>Eukaryota</taxon>
        <taxon>Fungi</taxon>
        <taxon>Dikarya</taxon>
        <taxon>Ascomycota</taxon>
        <taxon>Pezizomycotina</taxon>
        <taxon>Eurotiomycetes</taxon>
        <taxon>Eurotiomycetidae</taxon>
        <taxon>Eurotiales</taxon>
        <taxon>Aspergillaceae</taxon>
        <taxon>Aspergillus</taxon>
        <taxon>Aspergillus subgen. Circumdati</taxon>
    </lineage>
</organism>
<protein>
    <submittedName>
        <fullName evidence="1">Uncharacterized protein</fullName>
    </submittedName>
</protein>
<reference evidence="1 2" key="1">
    <citation type="submission" date="2019-03" db="EMBL/GenBank/DDBJ databases">
        <title>The genome sequence of a newly discovered highly antifungal drug resistant Aspergillus species, Aspergillus tanneri NIH 1004.</title>
        <authorList>
            <person name="Mounaud S."/>
            <person name="Singh I."/>
            <person name="Joardar V."/>
            <person name="Pakala S."/>
            <person name="Pakala S."/>
            <person name="Venepally P."/>
            <person name="Hoover J."/>
            <person name="Nierman W."/>
            <person name="Chung J."/>
            <person name="Losada L."/>
        </authorList>
    </citation>
    <scope>NUCLEOTIDE SEQUENCE [LARGE SCALE GENOMIC DNA]</scope>
    <source>
        <strain evidence="1 2">NIH1004</strain>
    </source>
</reference>
<sequence>MTYANLENGHRSELSWGLALIMPYGSALRVMSRGKGAAYTLLESVGILYQRGHKPSVAAGNMAGERPTDKNGLVDPREFDGGWSIDEIKAISAQHQANYKPIRRTYRSFASPEKFYDYQAKIRYRYGRTF</sequence>
<accession>A0A4S3JQQ8</accession>
<proteinExistence type="predicted"/>
<dbReference type="EMBL" id="SOSA01000140">
    <property type="protein sequence ID" value="THC95831.1"/>
    <property type="molecule type" value="Genomic_DNA"/>
</dbReference>
<dbReference type="AlphaFoldDB" id="A0A4S3JQQ8"/>
<dbReference type="Proteomes" id="UP000308092">
    <property type="component" value="Unassembled WGS sequence"/>
</dbReference>
<name>A0A4S3JQQ8_9EURO</name>
<keyword evidence="2" id="KW-1185">Reference proteome</keyword>